<dbReference type="OMA" id="GTSCLVW"/>
<keyword evidence="2" id="KW-0964">Secreted</keyword>
<keyword evidence="3" id="KW-0843">Virulence</keyword>
<feature type="region of interest" description="Disordered" evidence="4">
    <location>
        <begin position="1"/>
        <end position="62"/>
    </location>
</feature>
<reference evidence="8" key="2">
    <citation type="submission" date="2013-04" db="EMBL/GenBank/DDBJ databases">
        <title>Genomic mechanisms accounting for the adaptation to parasitism in nematode-trapping fungi.</title>
        <authorList>
            <person name="Ahren D.G."/>
        </authorList>
    </citation>
    <scope>NUCLEOTIDE SEQUENCE [LARGE SCALE GENOMIC DNA]</scope>
    <source>
        <strain evidence="8">CBS 200.50</strain>
    </source>
</reference>
<dbReference type="PANTHER" id="PTHR32305">
    <property type="match status" value="1"/>
</dbReference>
<feature type="domain" description="Insecticide toxin TcdB middle/C-terminal" evidence="5">
    <location>
        <begin position="943"/>
        <end position="1040"/>
    </location>
</feature>
<reference evidence="7 8" key="1">
    <citation type="journal article" date="2013" name="PLoS Genet.">
        <title>Genomic mechanisms accounting for the adaptation to parasitism in nematode-trapping fungi.</title>
        <authorList>
            <person name="Meerupati T."/>
            <person name="Andersson K.M."/>
            <person name="Friman E."/>
            <person name="Kumar D."/>
            <person name="Tunlid A."/>
            <person name="Ahren D."/>
        </authorList>
    </citation>
    <scope>NUCLEOTIDE SEQUENCE [LARGE SCALE GENOMIC DNA]</scope>
    <source>
        <strain evidence="7 8">CBS 200.50</strain>
    </source>
</reference>
<dbReference type="SUPFAM" id="SSF69318">
    <property type="entry name" value="Integrin alpha N-terminal domain"/>
    <property type="match status" value="1"/>
</dbReference>
<evidence type="ECO:0000256" key="1">
    <source>
        <dbReference type="ARBA" id="ARBA00004613"/>
    </source>
</evidence>
<dbReference type="Gene3D" id="2.180.10.10">
    <property type="entry name" value="RHS repeat-associated core"/>
    <property type="match status" value="1"/>
</dbReference>
<dbReference type="GO" id="GO:0005737">
    <property type="term" value="C:cytoplasm"/>
    <property type="evidence" value="ECO:0007669"/>
    <property type="project" value="InterPro"/>
</dbReference>
<evidence type="ECO:0000256" key="3">
    <source>
        <dbReference type="ARBA" id="ARBA00023026"/>
    </source>
</evidence>
<sequence>MDAGKGNSPDVLRSGNNSHSKGGEEGAKTSNFGTQHSGTAIDNPNPRTSTTTAPAISLPKGGGAIRSLGEKYNVDLSSGSGHYSVSLPTPKSRPHSSLKDAGISLQYESNHGNGIFGIGWSLSLDKSRISRKFDRGIPRYQDTPSEFDDEDTFIINGLEDLVRSTPEPQLATRREGYIVKTYRPRIEGSFLRIEWWINEVDTGDSFWKVVSATNEVSIYGRDRSSRIFHDGKGELPDKVFSWLLCERYDINGNSMIYIYKSEDAVGVLPELQICEQNRSEEDRNSGKYLKNIRYGNRIPNREGNTWMEFSALSLDPATWMFEIVFDYGEHAIDDPLPTDDATWRCRKDPFSTYRSGFEIRTYRLCRRILIFHHFPEHLKSQSGVLVSSFVFEYDENPFLSYLSRVTNIGYDINETSGLNISSNSLPPLTFDYSRFLGLEDKEIWRPKIFKNHEIGFPTLGANNHNSQWIDLNGEGVPGILTTNLSNNQIFYSCNISNLGKVEFQQPKRLDSQPSLSISQGVFLDISGNGSQDLVDIKTPNHKGYYEKLGSLASEDDGWGLFRPFNCFPTYPKEAYQLLDLSGDGLPDMLILEDRIFKWYSCLPGGEGYTAHPELRYTSWDEDKNPRVVFNDSHDLRIFLADISGDGMVDIVRIKRNGEVSYWPNLGYANWGGRITLGNCDWPVAQCSVDMSRIYIADVDGTGASDILYVSDDSIVLYRNQSGNSLAEPLRIPFLPTNGGRIDLVDLFGNGTICLVVTSTLDDKFAYLDFSRGKKPHLLQRIENGIGIVQNLSYSSSTKFYIQDKLNNRPWITRLPLPVHCVESVETFDSASGNRFVTRYAYHHGYYDGVEREFRGFAAVDTWDTEENTAKLSWIHGPTSHIKTWLHTGAFLEEDRIGHQLAHEYFNPTSSGDISDPSNFLKTFLPDTILPIDSKDWSTDDIRQACRSLKGSVLRREIYGEDLSLSSKASIPFLASETNFSIKKVSKTAKPVFFTHSFQTIGYNYERQLNDPRISHEVIIKIDDYGNVTKSAQIAYGCKKSDLPNLEHRGEQETNKILLLEKGYTEPVIELYSYQGPRVAEEISFEIHDADLNSSHELLEFEDLLHLSENPEIPYTTILGQNTPNGKRKIEHTITLYKRDDLSGNLPKNKIGAFGLPGEIYKLAMAQDIFAHAYENLNDSEFTPLKFLETGYTDILGDGNYWIGSGQQFYDESSNPSDELAHAKRTFFTPIRFIDPLGNITTVEYDSSILRPIKSFDALKNETSATLDYRVLKYNSITDANGNISEVKYDELGQVIATVASGIRREGDSFEKFDKYPPNEFISAFHQNPQVAAPEMLGTATARYIYDFSSNPLRTYSIIRDTHESDLQQGVASEIQVQIAYTDGLGRTIQTVSQCEPSPINEDKPDQKPGMIWIYSGWILYNNKGLEVRKFEPFYSDTNIFTRDAARGVSPYIFYDAMDRVVGQLNANKSWSKIVYGAWKTSYYDENDTIQPVPDSDDPRTDPDVGGYFKLFEDHEFSQTWYASRISNNTEFGPQEREAAQKAAIHSDTPEVSHLDALGRKFLGVSTVVAKYSDEEAIPPIQFSQRLVLDIQGNILESQDATGVPVEKNQYDFLKRTLVKDASDSGQTVMHQNCFNNLVYCWNSQKYRVRNTYDSLNRPLETFLLDQESQPVGSEKIVEKVIYGEADNDPTSRNVKLKKIKHYDQGGVVITNNYDFKGNQLSATRVYASNYRSTIDHSFEFVADIRLPSLETLTTYDAQNRTLDITSPSIEDKHSTISYSYNKTGLLKAISVSNNGETVSKPIVKTIRYNAKGQRSVIEYGNGSNTAYTYDQYTFKLRRIFTKRGQMVDFPDDCPDPPDPINPGCQIQNLRYFYDAKENITFTQDDAQQTIFFRGNKVEPSCDYTYDSIYRLIKATGREHLGQLNTNVPRPTPSGDPFSTRLDLPTNTLALGTYLEKFYYDERNNIKKTQHIGSDSRNEGWSRNYFYNEPSFLQPSASGTSTVWTGNRLSSTKVGDIEEAYKYEGRSGRGGNITSMPNLRNLNWDWKNQLQASSQQIFNDGTPETTYYVYDFSGQRIRKITDYQNPSGDSPKIKRDRIYIGKIFEKYMEYLPSEENTPSRVESSLHVSDKTKRIVVIQDFQTSNGSPDKIIRYQLSNYTESSSIELDDQAGVISYEEYYPYGATSLQATKSQLEVPKRYRFASKERDDETGLDYVGARYYASWLGRWVNPDPGGLIDGLNRYSFVRNNPACLTDPSGLQGQQLQQKNSNTQIESQQLNHGNLNLRPPSVEWYTTTKVDLNYHLKMKSREEILQDSLNQSAKEQGKAGTTNNNLIKELKLKIRNLELKPADKLGLVADVTIPPNNSVEVSVSTNDQKDAIVEGTVNLSLPKSWSLHAEGSVTINQKQITDYSAKLRLIVPISGNLSLQASGNAAKPQPGADLSLGGGLSVIFKF</sequence>
<dbReference type="InterPro" id="IPR022385">
    <property type="entry name" value="Rhs_assc_core"/>
</dbReference>
<dbReference type="Proteomes" id="UP000015100">
    <property type="component" value="Unassembled WGS sequence"/>
</dbReference>
<dbReference type="InterPro" id="IPR028994">
    <property type="entry name" value="Integrin_alpha_N"/>
</dbReference>
<dbReference type="PRINTS" id="PR01341">
    <property type="entry name" value="SALSPVBPROT"/>
</dbReference>
<evidence type="ECO:0000313" key="7">
    <source>
        <dbReference type="EMBL" id="EPS38200.1"/>
    </source>
</evidence>
<evidence type="ECO:0008006" key="9">
    <source>
        <dbReference type="Google" id="ProtNLM"/>
    </source>
</evidence>
<evidence type="ECO:0000313" key="8">
    <source>
        <dbReference type="Proteomes" id="UP000015100"/>
    </source>
</evidence>
<dbReference type="GO" id="GO:0005576">
    <property type="term" value="C:extracellular region"/>
    <property type="evidence" value="ECO:0007669"/>
    <property type="project" value="UniProtKB-SubCell"/>
</dbReference>
<dbReference type="HOGENOM" id="CLU_000672_1_0_1"/>
<dbReference type="InterPro" id="IPR003284">
    <property type="entry name" value="Sal_SpvB"/>
</dbReference>
<feature type="compositionally biased region" description="Polar residues" evidence="4">
    <location>
        <begin position="28"/>
        <end position="54"/>
    </location>
</feature>
<proteinExistence type="predicted"/>
<dbReference type="InterPro" id="IPR022044">
    <property type="entry name" value="TcdB_toxin_mid/C"/>
</dbReference>
<gene>
    <name evidence="7" type="ORF">H072_7990</name>
</gene>
<evidence type="ECO:0000256" key="2">
    <source>
        <dbReference type="ARBA" id="ARBA00022525"/>
    </source>
</evidence>
<name>S8A592_DACHA</name>
<comment type="subcellular location">
    <subcellularLocation>
        <location evidence="1">Secreted</location>
    </subcellularLocation>
</comment>
<dbReference type="Pfam" id="PF12256">
    <property type="entry name" value="TcdB_toxin_midN"/>
    <property type="match status" value="1"/>
</dbReference>
<dbReference type="Pfam" id="PF03534">
    <property type="entry name" value="SpvB"/>
    <property type="match status" value="1"/>
</dbReference>
<evidence type="ECO:0000256" key="4">
    <source>
        <dbReference type="SAM" id="MobiDB-lite"/>
    </source>
</evidence>
<organism evidence="7 8">
    <name type="scientific">Dactylellina haptotyla (strain CBS 200.50)</name>
    <name type="common">Nematode-trapping fungus</name>
    <name type="synonym">Monacrosporium haptotylum</name>
    <dbReference type="NCBI Taxonomy" id="1284197"/>
    <lineage>
        <taxon>Eukaryota</taxon>
        <taxon>Fungi</taxon>
        <taxon>Dikarya</taxon>
        <taxon>Ascomycota</taxon>
        <taxon>Pezizomycotina</taxon>
        <taxon>Orbiliomycetes</taxon>
        <taxon>Orbiliales</taxon>
        <taxon>Orbiliaceae</taxon>
        <taxon>Dactylellina</taxon>
    </lineage>
</organism>
<dbReference type="NCBIfam" id="TIGR03696">
    <property type="entry name" value="Rhs_assc_core"/>
    <property type="match status" value="1"/>
</dbReference>
<evidence type="ECO:0000259" key="6">
    <source>
        <dbReference type="Pfam" id="PF12256"/>
    </source>
</evidence>
<evidence type="ECO:0000259" key="5">
    <source>
        <dbReference type="Pfam" id="PF12255"/>
    </source>
</evidence>
<protein>
    <recommendedName>
        <fullName evidence="9">Insecticide toxin TcdB middle/N-terminal domain-containing protein</fullName>
    </recommendedName>
</protein>
<dbReference type="Pfam" id="PF12255">
    <property type="entry name" value="TcdB_toxin_midC"/>
    <property type="match status" value="1"/>
</dbReference>
<dbReference type="InterPro" id="IPR050708">
    <property type="entry name" value="T6SS_VgrG/RHS"/>
</dbReference>
<dbReference type="EMBL" id="AQGS01000575">
    <property type="protein sequence ID" value="EPS38200.1"/>
    <property type="molecule type" value="Genomic_DNA"/>
</dbReference>
<dbReference type="InterPro" id="IPR022045">
    <property type="entry name" value="TcdB_toxin_mid/N"/>
</dbReference>
<accession>S8A592</accession>
<feature type="domain" description="Insecticide toxin TcdB middle/N-terminal" evidence="6">
    <location>
        <begin position="741"/>
        <end position="887"/>
    </location>
</feature>
<comment type="caution">
    <text evidence="7">The sequence shown here is derived from an EMBL/GenBank/DDBJ whole genome shotgun (WGS) entry which is preliminary data.</text>
</comment>
<dbReference type="PANTHER" id="PTHR32305:SF15">
    <property type="entry name" value="PROTEIN RHSA-RELATED"/>
    <property type="match status" value="1"/>
</dbReference>
<keyword evidence="8" id="KW-1185">Reference proteome</keyword>
<dbReference type="STRING" id="1284197.S8A592"/>
<dbReference type="OrthoDB" id="5426877at2759"/>
<dbReference type="eggNOG" id="ENOG502QUQU">
    <property type="taxonomic scope" value="Eukaryota"/>
</dbReference>